<evidence type="ECO:0000259" key="14">
    <source>
        <dbReference type="SMART" id="SM00835"/>
    </source>
</evidence>
<comment type="subunit">
    <text evidence="4">Oligomer (believed to be a pentamer but probably hexamer).</text>
</comment>
<keyword evidence="9" id="KW-0325">Glycoprotein</keyword>
<feature type="binding site" evidence="11">
    <location>
        <position position="97"/>
    </location>
    <ligand>
        <name>oxalate</name>
        <dbReference type="ChEBI" id="CHEBI:30623"/>
    </ligand>
</feature>
<evidence type="ECO:0000256" key="2">
    <source>
        <dbReference type="ARBA" id="ARBA00004271"/>
    </source>
</evidence>
<dbReference type="InterPro" id="IPR006045">
    <property type="entry name" value="Cupin_1"/>
</dbReference>
<keyword evidence="5" id="KW-0052">Apoplast</keyword>
<dbReference type="OrthoDB" id="1546383at2759"/>
<evidence type="ECO:0000256" key="8">
    <source>
        <dbReference type="ARBA" id="ARBA00022729"/>
    </source>
</evidence>
<name>A0A8X7YI68_POPTO</name>
<keyword evidence="16" id="KW-1185">Reference proteome</keyword>
<feature type="binding site" evidence="12">
    <location>
        <position position="107"/>
    </location>
    <ligand>
        <name>Mn(2+)</name>
        <dbReference type="ChEBI" id="CHEBI:29035"/>
    </ligand>
</feature>
<evidence type="ECO:0000313" key="16">
    <source>
        <dbReference type="Proteomes" id="UP000886885"/>
    </source>
</evidence>
<dbReference type="InterPro" id="IPR001929">
    <property type="entry name" value="Germin"/>
</dbReference>
<feature type="binding site" evidence="11">
    <location>
        <position position="102"/>
    </location>
    <ligand>
        <name>oxalate</name>
        <dbReference type="ChEBI" id="CHEBI:30623"/>
    </ligand>
</feature>
<feature type="chain" id="PRO_5036473568" description="Cupin type-1 domain-containing protein" evidence="13">
    <location>
        <begin position="27"/>
        <end position="211"/>
    </location>
</feature>
<evidence type="ECO:0000256" key="11">
    <source>
        <dbReference type="PIRSR" id="PIRSR601929-1"/>
    </source>
</evidence>
<feature type="binding site" evidence="11">
    <location>
        <position position="107"/>
    </location>
    <ligand>
        <name>oxalate</name>
        <dbReference type="ChEBI" id="CHEBI:30623"/>
    </ligand>
</feature>
<dbReference type="Proteomes" id="UP000886885">
    <property type="component" value="Chromosome 13D"/>
</dbReference>
<comment type="caution">
    <text evidence="15">The sequence shown here is derived from an EMBL/GenBank/DDBJ whole genome shotgun (WGS) entry which is preliminary data.</text>
</comment>
<evidence type="ECO:0000256" key="10">
    <source>
        <dbReference type="ARBA" id="ARBA00023211"/>
    </source>
</evidence>
<evidence type="ECO:0000256" key="3">
    <source>
        <dbReference type="ARBA" id="ARBA00007456"/>
    </source>
</evidence>
<dbReference type="FunFam" id="2.60.120.10:FF:000098">
    <property type="entry name" value="Germin-like protein 9-3"/>
    <property type="match status" value="1"/>
</dbReference>
<reference evidence="15" key="1">
    <citation type="journal article" date="2020" name="bioRxiv">
        <title>Hybrid origin of Populus tomentosa Carr. identified through genome sequencing and phylogenomic analysis.</title>
        <authorList>
            <person name="An X."/>
            <person name="Gao K."/>
            <person name="Chen Z."/>
            <person name="Li J."/>
            <person name="Yang X."/>
            <person name="Yang X."/>
            <person name="Zhou J."/>
            <person name="Guo T."/>
            <person name="Zhao T."/>
            <person name="Huang S."/>
            <person name="Miao D."/>
            <person name="Khan W.U."/>
            <person name="Rao P."/>
            <person name="Ye M."/>
            <person name="Lei B."/>
            <person name="Liao W."/>
            <person name="Wang J."/>
            <person name="Ji L."/>
            <person name="Li Y."/>
            <person name="Guo B."/>
            <person name="Mustafa N.S."/>
            <person name="Li S."/>
            <person name="Yun Q."/>
            <person name="Keller S.R."/>
            <person name="Mao J."/>
            <person name="Zhang R."/>
            <person name="Strauss S.H."/>
        </authorList>
    </citation>
    <scope>NUCLEOTIDE SEQUENCE</scope>
    <source>
        <strain evidence="15">GM15</strain>
        <tissue evidence="15">Leaf</tissue>
    </source>
</reference>
<protein>
    <recommendedName>
        <fullName evidence="14">Cupin type-1 domain-containing protein</fullName>
    </recommendedName>
</protein>
<comment type="subcellular location">
    <subcellularLocation>
        <location evidence="2">Secreted</location>
        <location evidence="2">Extracellular space</location>
        <location evidence="2">Apoplast</location>
    </subcellularLocation>
</comment>
<dbReference type="Pfam" id="PF00190">
    <property type="entry name" value="Cupin_1"/>
    <property type="match status" value="1"/>
</dbReference>
<evidence type="ECO:0000256" key="1">
    <source>
        <dbReference type="ARBA" id="ARBA00003629"/>
    </source>
</evidence>
<keyword evidence="7 11" id="KW-0479">Metal-binding</keyword>
<organism evidence="15 16">
    <name type="scientific">Populus tomentosa</name>
    <name type="common">Chinese white poplar</name>
    <dbReference type="NCBI Taxonomy" id="118781"/>
    <lineage>
        <taxon>Eukaryota</taxon>
        <taxon>Viridiplantae</taxon>
        <taxon>Streptophyta</taxon>
        <taxon>Embryophyta</taxon>
        <taxon>Tracheophyta</taxon>
        <taxon>Spermatophyta</taxon>
        <taxon>Magnoliopsida</taxon>
        <taxon>eudicotyledons</taxon>
        <taxon>Gunneridae</taxon>
        <taxon>Pentapetalae</taxon>
        <taxon>rosids</taxon>
        <taxon>fabids</taxon>
        <taxon>Malpighiales</taxon>
        <taxon>Salicaceae</taxon>
        <taxon>Saliceae</taxon>
        <taxon>Populus</taxon>
    </lineage>
</organism>
<dbReference type="GO" id="GO:0048046">
    <property type="term" value="C:apoplast"/>
    <property type="evidence" value="ECO:0007669"/>
    <property type="project" value="UniProtKB-SubCell"/>
</dbReference>
<comment type="similarity">
    <text evidence="3">Belongs to the germin family.</text>
</comment>
<evidence type="ECO:0000313" key="15">
    <source>
        <dbReference type="EMBL" id="KAG6751141.1"/>
    </source>
</evidence>
<dbReference type="GO" id="GO:0030145">
    <property type="term" value="F:manganese ion binding"/>
    <property type="evidence" value="ECO:0007669"/>
    <property type="project" value="InterPro"/>
</dbReference>
<comment type="function">
    <text evidence="1">May play a role in plant defense. Probably has no oxalate oxidase activity even if the active site is conserved.</text>
</comment>
<dbReference type="CDD" id="cd02241">
    <property type="entry name" value="cupin_OxOx"/>
    <property type="match status" value="1"/>
</dbReference>
<sequence length="211" mass="21956">MASASSTLVFFSLLAIPFAVVQIAMAGDPDIVSDFLIPPNATTFDGSFFTFTGMRALVGAQPPSALKVSKASAAEFPALIGQSVSYAVLQFPAGTTNPPHVHPRSAELLFLADGSLQVGFVDTTNKLFTQTLQAGDMFIFPKGLVHFQYNADAQNTALAISAFGSASAGTVSHPTTGLFATSIDDNILVLAFKTDVATIQALKAGLAPKNI</sequence>
<dbReference type="PANTHER" id="PTHR31238">
    <property type="entry name" value="GERMIN-LIKE PROTEIN SUBFAMILY 3 MEMBER 3"/>
    <property type="match status" value="1"/>
</dbReference>
<dbReference type="EMBL" id="JAAWWB010000026">
    <property type="protein sequence ID" value="KAG6751141.1"/>
    <property type="molecule type" value="Genomic_DNA"/>
</dbReference>
<keyword evidence="10 11" id="KW-0464">Manganese</keyword>
<evidence type="ECO:0000256" key="6">
    <source>
        <dbReference type="ARBA" id="ARBA00022525"/>
    </source>
</evidence>
<evidence type="ECO:0000256" key="5">
    <source>
        <dbReference type="ARBA" id="ARBA00022523"/>
    </source>
</evidence>
<evidence type="ECO:0000256" key="7">
    <source>
        <dbReference type="ARBA" id="ARBA00022723"/>
    </source>
</evidence>
<keyword evidence="8 13" id="KW-0732">Signal</keyword>
<feature type="signal peptide" evidence="13">
    <location>
        <begin position="1"/>
        <end position="26"/>
    </location>
</feature>
<accession>A0A8X7YI68</accession>
<feature type="binding site" evidence="12">
    <location>
        <position position="146"/>
    </location>
    <ligand>
        <name>Mn(2+)</name>
        <dbReference type="ChEBI" id="CHEBI:29035"/>
    </ligand>
</feature>
<feature type="binding site" evidence="12">
    <location>
        <position position="100"/>
    </location>
    <ligand>
        <name>Mn(2+)</name>
        <dbReference type="ChEBI" id="CHEBI:29035"/>
    </ligand>
</feature>
<evidence type="ECO:0000256" key="12">
    <source>
        <dbReference type="PIRSR" id="PIRSR601929-2"/>
    </source>
</evidence>
<keyword evidence="6" id="KW-0964">Secreted</keyword>
<gene>
    <name evidence="15" type="ORF">POTOM_045659</name>
</gene>
<dbReference type="SMART" id="SM00835">
    <property type="entry name" value="Cupin_1"/>
    <property type="match status" value="1"/>
</dbReference>
<evidence type="ECO:0000256" key="4">
    <source>
        <dbReference type="ARBA" id="ARBA00011268"/>
    </source>
</evidence>
<evidence type="ECO:0000256" key="13">
    <source>
        <dbReference type="SAM" id="SignalP"/>
    </source>
</evidence>
<feature type="domain" description="Cupin type-1" evidence="14">
    <location>
        <begin position="55"/>
        <end position="200"/>
    </location>
</feature>
<evidence type="ECO:0000256" key="9">
    <source>
        <dbReference type="ARBA" id="ARBA00023180"/>
    </source>
</evidence>
<proteinExistence type="inferred from homology"/>
<feature type="binding site" evidence="12">
    <location>
        <position position="102"/>
    </location>
    <ligand>
        <name>Mn(2+)</name>
        <dbReference type="ChEBI" id="CHEBI:29035"/>
    </ligand>
</feature>
<dbReference type="AlphaFoldDB" id="A0A8X7YI68"/>